<comment type="pathway">
    <text evidence="2">Glycan metabolism; pectin biosynthesis.</text>
</comment>
<name>A0AAW2BW72_9ROSI</name>
<dbReference type="SUPFAM" id="SSF53448">
    <property type="entry name" value="Nucleotide-diphospho-sugar transferases"/>
    <property type="match status" value="1"/>
</dbReference>
<evidence type="ECO:0000256" key="5">
    <source>
        <dbReference type="ARBA" id="ARBA00022679"/>
    </source>
</evidence>
<sequence length="106" mass="12010">MGDRRSVMVDGIGDGRRLGHQRWATGLGIGDGRRWKSGDYTTKIVDWMELQKRMRIYKLGSLPLFLLVFAGNIAPMDHRWNQQDLGGDNFHGLCRDLHPGPVGLLH</sequence>
<keyword evidence="8" id="KW-0472">Membrane</keyword>
<evidence type="ECO:0000256" key="6">
    <source>
        <dbReference type="ARBA" id="ARBA00022968"/>
    </source>
</evidence>
<dbReference type="GO" id="GO:0005794">
    <property type="term" value="C:Golgi apparatus"/>
    <property type="evidence" value="ECO:0007669"/>
    <property type="project" value="TreeGrafter"/>
</dbReference>
<accession>A0AAW2BW72</accession>
<evidence type="ECO:0000256" key="1">
    <source>
        <dbReference type="ARBA" id="ARBA00004606"/>
    </source>
</evidence>
<dbReference type="PANTHER" id="PTHR13778:SF59">
    <property type="entry name" value="HEXOSYLTRANSFERASE"/>
    <property type="match status" value="1"/>
</dbReference>
<comment type="similarity">
    <text evidence="3 7">Belongs to the glycosyltransferase 8 family.</text>
</comment>
<evidence type="ECO:0000256" key="4">
    <source>
        <dbReference type="ARBA" id="ARBA00022676"/>
    </source>
</evidence>
<dbReference type="GO" id="GO:0016020">
    <property type="term" value="C:membrane"/>
    <property type="evidence" value="ECO:0007669"/>
    <property type="project" value="UniProtKB-SubCell"/>
</dbReference>
<dbReference type="GO" id="GO:0016757">
    <property type="term" value="F:glycosyltransferase activity"/>
    <property type="evidence" value="ECO:0007669"/>
    <property type="project" value="UniProtKB-KW"/>
</dbReference>
<comment type="caution">
    <text evidence="9">The sequence shown here is derived from an EMBL/GenBank/DDBJ whole genome shotgun (WGS) entry which is preliminary data.</text>
</comment>
<dbReference type="PANTHER" id="PTHR13778">
    <property type="entry name" value="GLYCOSYLTRANSFERASE 8 DOMAIN-CONTAINING PROTEIN"/>
    <property type="match status" value="1"/>
</dbReference>
<dbReference type="Proteomes" id="UP001459277">
    <property type="component" value="Unassembled WGS sequence"/>
</dbReference>
<feature type="transmembrane region" description="Helical" evidence="8">
    <location>
        <begin position="56"/>
        <end position="74"/>
    </location>
</feature>
<keyword evidence="8" id="KW-1133">Transmembrane helix</keyword>
<comment type="subcellular location">
    <subcellularLocation>
        <location evidence="1">Membrane</location>
        <topology evidence="1">Single-pass type II membrane protein</topology>
    </subcellularLocation>
</comment>
<evidence type="ECO:0000256" key="7">
    <source>
        <dbReference type="RuleBase" id="RU362027"/>
    </source>
</evidence>
<keyword evidence="5" id="KW-0808">Transferase</keyword>
<evidence type="ECO:0000256" key="3">
    <source>
        <dbReference type="ARBA" id="ARBA00006351"/>
    </source>
</evidence>
<dbReference type="Pfam" id="PF01501">
    <property type="entry name" value="Glyco_transf_8"/>
    <property type="match status" value="1"/>
</dbReference>
<keyword evidence="4" id="KW-0328">Glycosyltransferase</keyword>
<gene>
    <name evidence="9" type="ORF">SO802_028589</name>
</gene>
<dbReference type="InterPro" id="IPR029044">
    <property type="entry name" value="Nucleotide-diphossugar_trans"/>
</dbReference>
<proteinExistence type="inferred from homology"/>
<dbReference type="EMBL" id="JAZDWU010000010">
    <property type="protein sequence ID" value="KAK9988350.1"/>
    <property type="molecule type" value="Genomic_DNA"/>
</dbReference>
<evidence type="ECO:0000256" key="2">
    <source>
        <dbReference type="ARBA" id="ARBA00004877"/>
    </source>
</evidence>
<organism evidence="9 10">
    <name type="scientific">Lithocarpus litseifolius</name>
    <dbReference type="NCBI Taxonomy" id="425828"/>
    <lineage>
        <taxon>Eukaryota</taxon>
        <taxon>Viridiplantae</taxon>
        <taxon>Streptophyta</taxon>
        <taxon>Embryophyta</taxon>
        <taxon>Tracheophyta</taxon>
        <taxon>Spermatophyta</taxon>
        <taxon>Magnoliopsida</taxon>
        <taxon>eudicotyledons</taxon>
        <taxon>Gunneridae</taxon>
        <taxon>Pentapetalae</taxon>
        <taxon>rosids</taxon>
        <taxon>fabids</taxon>
        <taxon>Fagales</taxon>
        <taxon>Fagaceae</taxon>
        <taxon>Lithocarpus</taxon>
    </lineage>
</organism>
<dbReference type="InterPro" id="IPR002495">
    <property type="entry name" value="Glyco_trans_8"/>
</dbReference>
<keyword evidence="8" id="KW-0812">Transmembrane</keyword>
<reference evidence="9 10" key="1">
    <citation type="submission" date="2024-01" db="EMBL/GenBank/DDBJ databases">
        <title>A telomere-to-telomere, gap-free genome of sweet tea (Lithocarpus litseifolius).</title>
        <authorList>
            <person name="Zhou J."/>
        </authorList>
    </citation>
    <scope>NUCLEOTIDE SEQUENCE [LARGE SCALE GENOMIC DNA]</scope>
    <source>
        <strain evidence="9">Zhou-2022a</strain>
        <tissue evidence="9">Leaf</tissue>
    </source>
</reference>
<dbReference type="InterPro" id="IPR050748">
    <property type="entry name" value="Glycosyltrans_8_dom-fam"/>
</dbReference>
<evidence type="ECO:0000313" key="9">
    <source>
        <dbReference type="EMBL" id="KAK9988350.1"/>
    </source>
</evidence>
<keyword evidence="6" id="KW-0735">Signal-anchor</keyword>
<dbReference type="EC" id="2.4.1.-" evidence="7"/>
<dbReference type="AlphaFoldDB" id="A0AAW2BW72"/>
<evidence type="ECO:0000256" key="8">
    <source>
        <dbReference type="SAM" id="Phobius"/>
    </source>
</evidence>
<evidence type="ECO:0000313" key="10">
    <source>
        <dbReference type="Proteomes" id="UP001459277"/>
    </source>
</evidence>
<dbReference type="Gene3D" id="3.90.550.10">
    <property type="entry name" value="Spore Coat Polysaccharide Biosynthesis Protein SpsA, Chain A"/>
    <property type="match status" value="1"/>
</dbReference>
<keyword evidence="10" id="KW-1185">Reference proteome</keyword>
<protein>
    <recommendedName>
        <fullName evidence="7">Hexosyltransferase</fullName>
        <ecNumber evidence="7">2.4.1.-</ecNumber>
    </recommendedName>
</protein>